<name>A0A0F0M0D8_9MICO</name>
<comment type="caution">
    <text evidence="1">The sequence shown here is derived from an EMBL/GenBank/DDBJ whole genome shotgun (WGS) entry which is preliminary data.</text>
</comment>
<dbReference type="Proteomes" id="UP000033451">
    <property type="component" value="Unassembled WGS sequence"/>
</dbReference>
<protein>
    <submittedName>
        <fullName evidence="1">Uncharacterized protein</fullName>
    </submittedName>
</protein>
<keyword evidence="2" id="KW-1185">Reference proteome</keyword>
<dbReference type="AlphaFoldDB" id="A0A0F0M0D8"/>
<evidence type="ECO:0000313" key="2">
    <source>
        <dbReference type="Proteomes" id="UP000033451"/>
    </source>
</evidence>
<gene>
    <name evidence="1" type="ORF">RR49_01224</name>
</gene>
<reference evidence="1 2" key="1">
    <citation type="submission" date="2015-02" db="EMBL/GenBank/DDBJ databases">
        <title>Draft genome sequences of ten Microbacterium spp. with emphasis on heavy metal contaminated environments.</title>
        <authorList>
            <person name="Corretto E."/>
        </authorList>
    </citation>
    <scope>NUCLEOTIDE SEQUENCE [LARGE SCALE GENOMIC DNA]</scope>
    <source>
        <strain evidence="1 2">DSM 18659</strain>
    </source>
</reference>
<proteinExistence type="predicted"/>
<dbReference type="EMBL" id="JYIY01000069">
    <property type="protein sequence ID" value="KJL37111.1"/>
    <property type="molecule type" value="Genomic_DNA"/>
</dbReference>
<evidence type="ECO:0000313" key="1">
    <source>
        <dbReference type="EMBL" id="KJL37111.1"/>
    </source>
</evidence>
<accession>A0A0F0M0D8</accession>
<dbReference type="PATRIC" id="fig|400772.4.peg.1247"/>
<organism evidence="1 2">
    <name type="scientific">Microbacterium ginsengisoli</name>
    <dbReference type="NCBI Taxonomy" id="400772"/>
    <lineage>
        <taxon>Bacteria</taxon>
        <taxon>Bacillati</taxon>
        <taxon>Actinomycetota</taxon>
        <taxon>Actinomycetes</taxon>
        <taxon>Micrococcales</taxon>
        <taxon>Microbacteriaceae</taxon>
        <taxon>Microbacterium</taxon>
    </lineage>
</organism>
<dbReference type="STRING" id="400772.RR49_01224"/>
<sequence>MALAVAVLTPGCAVGPTACPAIGYVYSGPAVLEFTPALPASASLAACFGAGCAPSALTIVERTRVEVPQQTPYATPPAGDTSLITVRVTDAGSVLIDQTFTIGHKAEAPVFGSCPGPFSFEPVAVTLAG</sequence>